<gene>
    <name evidence="2" type="ORF">CTI12_AA046400</name>
</gene>
<dbReference type="EMBL" id="PKPP01000217">
    <property type="protein sequence ID" value="PWA95796.1"/>
    <property type="molecule type" value="Genomic_DNA"/>
</dbReference>
<organism evidence="2 3">
    <name type="scientific">Artemisia annua</name>
    <name type="common">Sweet wormwood</name>
    <dbReference type="NCBI Taxonomy" id="35608"/>
    <lineage>
        <taxon>Eukaryota</taxon>
        <taxon>Viridiplantae</taxon>
        <taxon>Streptophyta</taxon>
        <taxon>Embryophyta</taxon>
        <taxon>Tracheophyta</taxon>
        <taxon>Spermatophyta</taxon>
        <taxon>Magnoliopsida</taxon>
        <taxon>eudicotyledons</taxon>
        <taxon>Gunneridae</taxon>
        <taxon>Pentapetalae</taxon>
        <taxon>asterids</taxon>
        <taxon>campanulids</taxon>
        <taxon>Asterales</taxon>
        <taxon>Asteraceae</taxon>
        <taxon>Asteroideae</taxon>
        <taxon>Anthemideae</taxon>
        <taxon>Artemisiinae</taxon>
        <taxon>Artemisia</taxon>
    </lineage>
</organism>
<keyword evidence="3" id="KW-1185">Reference proteome</keyword>
<feature type="compositionally biased region" description="Low complexity" evidence="1">
    <location>
        <begin position="62"/>
        <end position="92"/>
    </location>
</feature>
<feature type="compositionally biased region" description="Basic and acidic residues" evidence="1">
    <location>
        <begin position="12"/>
        <end position="21"/>
    </location>
</feature>
<sequence length="106" mass="11219">MGFAANSSTRITHLDNLKPAELENSSSAATTSLKTKKPRINLKPSKEVPLIDLTLDDEDIHTPLNSNSTSSISTPIAPSKTISTRQTSSSSSPIKGTTLFLAPSPL</sequence>
<feature type="region of interest" description="Disordered" evidence="1">
    <location>
        <begin position="1"/>
        <end position="41"/>
    </location>
</feature>
<accession>A0A2U1QCR6</accession>
<evidence type="ECO:0000313" key="3">
    <source>
        <dbReference type="Proteomes" id="UP000245207"/>
    </source>
</evidence>
<dbReference type="AlphaFoldDB" id="A0A2U1QCR6"/>
<evidence type="ECO:0000256" key="1">
    <source>
        <dbReference type="SAM" id="MobiDB-lite"/>
    </source>
</evidence>
<feature type="compositionally biased region" description="Polar residues" evidence="1">
    <location>
        <begin position="1"/>
        <end position="11"/>
    </location>
</feature>
<reference evidence="2 3" key="1">
    <citation type="journal article" date="2018" name="Mol. Plant">
        <title>The genome of Artemisia annua provides insight into the evolution of Asteraceae family and artemisinin biosynthesis.</title>
        <authorList>
            <person name="Shen Q."/>
            <person name="Zhang L."/>
            <person name="Liao Z."/>
            <person name="Wang S."/>
            <person name="Yan T."/>
            <person name="Shi P."/>
            <person name="Liu M."/>
            <person name="Fu X."/>
            <person name="Pan Q."/>
            <person name="Wang Y."/>
            <person name="Lv Z."/>
            <person name="Lu X."/>
            <person name="Zhang F."/>
            <person name="Jiang W."/>
            <person name="Ma Y."/>
            <person name="Chen M."/>
            <person name="Hao X."/>
            <person name="Li L."/>
            <person name="Tang Y."/>
            <person name="Lv G."/>
            <person name="Zhou Y."/>
            <person name="Sun X."/>
            <person name="Brodelius P.E."/>
            <person name="Rose J.K.C."/>
            <person name="Tang K."/>
        </authorList>
    </citation>
    <scope>NUCLEOTIDE SEQUENCE [LARGE SCALE GENOMIC DNA]</scope>
    <source>
        <strain evidence="3">cv. Huhao1</strain>
        <tissue evidence="2">Leaf</tissue>
    </source>
</reference>
<comment type="caution">
    <text evidence="2">The sequence shown here is derived from an EMBL/GenBank/DDBJ whole genome shotgun (WGS) entry which is preliminary data.</text>
</comment>
<evidence type="ECO:0000313" key="2">
    <source>
        <dbReference type="EMBL" id="PWA95796.1"/>
    </source>
</evidence>
<name>A0A2U1QCR6_ARTAN</name>
<dbReference type="Proteomes" id="UP000245207">
    <property type="component" value="Unassembled WGS sequence"/>
</dbReference>
<feature type="region of interest" description="Disordered" evidence="1">
    <location>
        <begin position="59"/>
        <end position="106"/>
    </location>
</feature>
<protein>
    <submittedName>
        <fullName evidence="2">Uncharacterized protein</fullName>
    </submittedName>
</protein>
<proteinExistence type="predicted"/>